<proteinExistence type="inferred from homology"/>
<dbReference type="PRINTS" id="PR00097">
    <property type="entry name" value="ANTSNTHASEII"/>
</dbReference>
<comment type="catalytic activity">
    <reaction evidence="1">
        <text>chorismate + L-glutamine = 4-amino-4-deoxychorismate + L-glutamate</text>
        <dbReference type="Rhea" id="RHEA:11672"/>
        <dbReference type="ChEBI" id="CHEBI:29748"/>
        <dbReference type="ChEBI" id="CHEBI:29985"/>
        <dbReference type="ChEBI" id="CHEBI:58359"/>
        <dbReference type="ChEBI" id="CHEBI:58406"/>
        <dbReference type="EC" id="2.6.1.85"/>
    </reaction>
</comment>
<dbReference type="Gene3D" id="3.60.120.10">
    <property type="entry name" value="Anthranilate synthase"/>
    <property type="match status" value="1"/>
</dbReference>
<feature type="domain" description="Chorismate-utilising enzyme C-terminal" evidence="12">
    <location>
        <begin position="472"/>
        <end position="713"/>
    </location>
</feature>
<evidence type="ECO:0000256" key="1">
    <source>
        <dbReference type="ARBA" id="ARBA00001000"/>
    </source>
</evidence>
<dbReference type="PANTHER" id="PTHR11236">
    <property type="entry name" value="AMINOBENZOATE/ANTHRANILATE SYNTHASE"/>
    <property type="match status" value="1"/>
</dbReference>
<reference evidence="14 15" key="1">
    <citation type="submission" date="2019-04" db="EMBL/GenBank/DDBJ databases">
        <title>Comparative genomics and transcriptomics to analyze fruiting body development in filamentous ascomycetes.</title>
        <authorList>
            <consortium name="DOE Joint Genome Institute"/>
            <person name="Lutkenhaus R."/>
            <person name="Traeger S."/>
            <person name="Breuer J."/>
            <person name="Kuo A."/>
            <person name="Lipzen A."/>
            <person name="Pangilinan J."/>
            <person name="Dilworth D."/>
            <person name="Sandor L."/>
            <person name="Poggeler S."/>
            <person name="Barry K."/>
            <person name="Grigoriev I.V."/>
            <person name="Nowrousian M."/>
        </authorList>
    </citation>
    <scope>NUCLEOTIDE SEQUENCE [LARGE SCALE GENOMIC DNA]</scope>
    <source>
        <strain evidence="14 15">CBS 389.68</strain>
    </source>
</reference>
<dbReference type="NCBIfam" id="TIGR01823">
    <property type="entry name" value="PabB-fungal"/>
    <property type="match status" value="1"/>
</dbReference>
<comment type="similarity">
    <text evidence="3">In the C-terminal section; belongs to the anthranilate synthase component I family.</text>
</comment>
<dbReference type="InterPro" id="IPR006805">
    <property type="entry name" value="Anth_synth_I_N"/>
</dbReference>
<dbReference type="SUPFAM" id="SSF52317">
    <property type="entry name" value="Class I glutamine amidotransferase-like"/>
    <property type="match status" value="1"/>
</dbReference>
<dbReference type="GO" id="GO:0046820">
    <property type="term" value="F:4-amino-4-deoxychorismate synthase activity"/>
    <property type="evidence" value="ECO:0007669"/>
    <property type="project" value="UniProtKB-EC"/>
</dbReference>
<feature type="compositionally biased region" description="Low complexity" evidence="10">
    <location>
        <begin position="448"/>
        <end position="459"/>
    </location>
</feature>
<dbReference type="Pfam" id="PF00117">
    <property type="entry name" value="GATase"/>
    <property type="match status" value="1"/>
</dbReference>
<dbReference type="GO" id="GO:0008153">
    <property type="term" value="P:4-aminobenzoate biosynthetic process"/>
    <property type="evidence" value="ECO:0007669"/>
    <property type="project" value="TreeGrafter"/>
</dbReference>
<evidence type="ECO:0000256" key="10">
    <source>
        <dbReference type="SAM" id="MobiDB-lite"/>
    </source>
</evidence>
<organism evidence="14 15">
    <name type="scientific">Ascodesmis nigricans</name>
    <dbReference type="NCBI Taxonomy" id="341454"/>
    <lineage>
        <taxon>Eukaryota</taxon>
        <taxon>Fungi</taxon>
        <taxon>Dikarya</taxon>
        <taxon>Ascomycota</taxon>
        <taxon>Pezizomycotina</taxon>
        <taxon>Pezizomycetes</taxon>
        <taxon>Pezizales</taxon>
        <taxon>Ascodesmidaceae</taxon>
        <taxon>Ascodesmis</taxon>
    </lineage>
</organism>
<dbReference type="UniPathway" id="UPA00077">
    <property type="reaction ID" value="UER00149"/>
</dbReference>
<dbReference type="InterPro" id="IPR005801">
    <property type="entry name" value="ADC_synthase"/>
</dbReference>
<dbReference type="InterPro" id="IPR006221">
    <property type="entry name" value="TrpG/PapA_dom"/>
</dbReference>
<dbReference type="InterPro" id="IPR019999">
    <property type="entry name" value="Anth_synth_I-like"/>
</dbReference>
<evidence type="ECO:0000313" key="14">
    <source>
        <dbReference type="EMBL" id="TGZ83118.1"/>
    </source>
</evidence>
<gene>
    <name evidence="14" type="ORF">EX30DRAFT_148742</name>
</gene>
<evidence type="ECO:0000313" key="15">
    <source>
        <dbReference type="Proteomes" id="UP000298138"/>
    </source>
</evidence>
<dbReference type="InParanoid" id="A0A4S2N1U4"/>
<dbReference type="GO" id="GO:0046656">
    <property type="term" value="P:folic acid biosynthetic process"/>
    <property type="evidence" value="ECO:0007669"/>
    <property type="project" value="UniProtKB-KW"/>
</dbReference>
<accession>A0A4S2N1U4</accession>
<dbReference type="PROSITE" id="PS51273">
    <property type="entry name" value="GATASE_TYPE_1"/>
    <property type="match status" value="1"/>
</dbReference>
<comment type="pathway">
    <text evidence="2">Cofactor biosynthesis; tetrahydrofolate biosynthesis; 4-aminobenzoate from chorismate: step 1/2.</text>
</comment>
<feature type="domain" description="Anthranilate synthase component I N-terminal" evidence="13">
    <location>
        <begin position="268"/>
        <end position="411"/>
    </location>
</feature>
<dbReference type="EMBL" id="ML220114">
    <property type="protein sequence ID" value="TGZ83118.1"/>
    <property type="molecule type" value="Genomic_DNA"/>
</dbReference>
<dbReference type="FunCoup" id="A0A4S2N1U4">
    <property type="interactions" value="168"/>
</dbReference>
<feature type="domain" description="Glutamine amidotransferase" evidence="11">
    <location>
        <begin position="10"/>
        <end position="204"/>
    </location>
</feature>
<dbReference type="Gene3D" id="3.40.50.880">
    <property type="match status" value="1"/>
</dbReference>
<evidence type="ECO:0000256" key="6">
    <source>
        <dbReference type="ARBA" id="ARBA00022909"/>
    </source>
</evidence>
<dbReference type="PANTHER" id="PTHR11236:SF18">
    <property type="entry name" value="AMINODEOXYCHORISMATE SYNTHASE"/>
    <property type="match status" value="1"/>
</dbReference>
<dbReference type="Proteomes" id="UP000298138">
    <property type="component" value="Unassembled WGS sequence"/>
</dbReference>
<dbReference type="GO" id="GO:0005737">
    <property type="term" value="C:cytoplasm"/>
    <property type="evidence" value="ECO:0007669"/>
    <property type="project" value="TreeGrafter"/>
</dbReference>
<evidence type="ECO:0000256" key="3">
    <source>
        <dbReference type="ARBA" id="ARBA00005970"/>
    </source>
</evidence>
<keyword evidence="15" id="KW-1185">Reference proteome</keyword>
<dbReference type="NCBIfam" id="TIGR00566">
    <property type="entry name" value="trpG_papA"/>
    <property type="match status" value="1"/>
</dbReference>
<evidence type="ECO:0000256" key="4">
    <source>
        <dbReference type="ARBA" id="ARBA00013139"/>
    </source>
</evidence>
<dbReference type="Pfam" id="PF00425">
    <property type="entry name" value="Chorismate_bind"/>
    <property type="match status" value="1"/>
</dbReference>
<feature type="compositionally biased region" description="Polar residues" evidence="10">
    <location>
        <begin position="460"/>
        <end position="469"/>
    </location>
</feature>
<evidence type="ECO:0000256" key="9">
    <source>
        <dbReference type="ARBA" id="ARBA00031904"/>
    </source>
</evidence>
<keyword evidence="5" id="KW-0808">Transferase</keyword>
<protein>
    <recommendedName>
        <fullName evidence="4">aminodeoxychorismate synthase</fullName>
        <ecNumber evidence="4">2.6.1.85</ecNumber>
    </recommendedName>
    <alternativeName>
        <fullName evidence="8">Para-aminobenzoate synthase</fullName>
    </alternativeName>
    <alternativeName>
        <fullName evidence="9">p-aminobenzoic acid synthase</fullName>
    </alternativeName>
</protein>
<dbReference type="GO" id="GO:0046654">
    <property type="term" value="P:tetrahydrofolate biosynthetic process"/>
    <property type="evidence" value="ECO:0007669"/>
    <property type="project" value="UniProtKB-UniPathway"/>
</dbReference>
<evidence type="ECO:0000259" key="11">
    <source>
        <dbReference type="Pfam" id="PF00117"/>
    </source>
</evidence>
<dbReference type="GO" id="GO:0000162">
    <property type="term" value="P:L-tryptophan biosynthetic process"/>
    <property type="evidence" value="ECO:0007669"/>
    <property type="project" value="TreeGrafter"/>
</dbReference>
<keyword evidence="6" id="KW-0289">Folate biosynthesis</keyword>
<dbReference type="EC" id="2.6.1.85" evidence="4"/>
<dbReference type="Pfam" id="PF04715">
    <property type="entry name" value="Anth_synt_I_N"/>
    <property type="match status" value="1"/>
</dbReference>
<dbReference type="PRINTS" id="PR00096">
    <property type="entry name" value="GATASE"/>
</dbReference>
<feature type="region of interest" description="Disordered" evidence="10">
    <location>
        <begin position="437"/>
        <end position="469"/>
    </location>
</feature>
<name>A0A4S2N1U4_9PEZI</name>
<evidence type="ECO:0000256" key="2">
    <source>
        <dbReference type="ARBA" id="ARBA00005009"/>
    </source>
</evidence>
<dbReference type="InterPro" id="IPR029062">
    <property type="entry name" value="Class_I_gatase-like"/>
</dbReference>
<dbReference type="InterPro" id="IPR010117">
    <property type="entry name" value="PabB_fungal"/>
</dbReference>
<dbReference type="CDD" id="cd01743">
    <property type="entry name" value="GATase1_Anthranilate_Synthase"/>
    <property type="match status" value="1"/>
</dbReference>
<dbReference type="SUPFAM" id="SSF56322">
    <property type="entry name" value="ADC synthase"/>
    <property type="match status" value="1"/>
</dbReference>
<evidence type="ECO:0000259" key="13">
    <source>
        <dbReference type="Pfam" id="PF04715"/>
    </source>
</evidence>
<keyword evidence="7" id="KW-0315">Glutamine amidotransferase</keyword>
<dbReference type="OrthoDB" id="64220at2759"/>
<dbReference type="STRING" id="341454.A0A4S2N1U4"/>
<sequence>MAPEPRPRILLIDAYDSFTYNLSDQLARCTSAEIHTIHIDAPFTSIAELLPHLPSFDAVIIGPGPGTPSNPDDIGIVKDIWHLSNEHLIPIFGVCLGLQSLCLEFGGAVDRLNTVKHGLTARIEHDGRGLFVDVGETVAVRYHSLHATIPKDSRVLEPLAWVTDEENGRVLMGVRHTKKPFWAVQYHPESICTEGGDRVIENFWKMAQEWNRQHGRMAKELLASWTIRPREPSLLEQLEADGDQLEKLNTEVYTVTFQGRGIDVGRICERLGAETADEFVLLDSAAHPGKWAIIGIVSPHITRRFRYHVGDSFLTYSTFGEPEDDELVNLEAPYNRSVWKYLARFMDVRYTTSGDPDSPFWGGLVGYFSYELGVDSLSIPLHPRNHKHPDVNLVFIERSIVINTLTGQTYIQSLLSNDHGWLHNTKVLLQQERDLSLTPATTPPPDSTSPATASRTTAPQKLTNPVISGPTESHYTALVRAAQSHLSLGDSYELCLTARTKIQLSTPPPSPWSLYTSLRARNPAPYAAFLRLQGTTLLSSSPERFLSFSRTGQIQLRPIKGTVRKTPTTTLTTATTLLNTPKERAENLMILDLIRHDLHRILGSGNVAVEKLMGVEEYKTVYQLVSVITGTIPEQQRGRLTGLDVLATSLPPGSMTGAPKKRSVEILRDLEVGDEERGVYSGVMGYMSVCGAGDWCVVIRSAVKLESTLRAFCG</sequence>
<dbReference type="InterPro" id="IPR017926">
    <property type="entry name" value="GATASE"/>
</dbReference>
<dbReference type="AlphaFoldDB" id="A0A4S2N1U4"/>
<dbReference type="PRINTS" id="PR00099">
    <property type="entry name" value="CPSGATASE"/>
</dbReference>
<evidence type="ECO:0000259" key="12">
    <source>
        <dbReference type="Pfam" id="PF00425"/>
    </source>
</evidence>
<evidence type="ECO:0000256" key="5">
    <source>
        <dbReference type="ARBA" id="ARBA00022679"/>
    </source>
</evidence>
<evidence type="ECO:0000256" key="8">
    <source>
        <dbReference type="ARBA" id="ARBA00031329"/>
    </source>
</evidence>
<dbReference type="InterPro" id="IPR015890">
    <property type="entry name" value="Chorismate_C"/>
</dbReference>
<evidence type="ECO:0000256" key="7">
    <source>
        <dbReference type="ARBA" id="ARBA00022962"/>
    </source>
</evidence>